<name>A0ACC1J091_9FUNG</name>
<sequence>LALVLLAAASDKNLRIGVIELAAKTVFLLKGLQVPEQIAESLDVFVLQDAAVHVDVLYWFTECILMQNTAVKEIIDSESEKAKRVTTADDMDTRFVRLEPFGEISKQRYWMFGNKTKQLYQEGGSKRTRNKFELLAQTVDEFEKLAQELDAGRLRVHKELAERIREEVVPFVEKQALRKEKLERKLARNAHLLANVHVYETRTRKRGRVNYNLDADPYGVEDY</sequence>
<dbReference type="EMBL" id="JANBPW010005454">
    <property type="protein sequence ID" value="KAJ1932590.1"/>
    <property type="molecule type" value="Genomic_DNA"/>
</dbReference>
<dbReference type="Proteomes" id="UP001150603">
    <property type="component" value="Unassembled WGS sequence"/>
</dbReference>
<organism evidence="1 2">
    <name type="scientific">Linderina macrospora</name>
    <dbReference type="NCBI Taxonomy" id="4868"/>
    <lineage>
        <taxon>Eukaryota</taxon>
        <taxon>Fungi</taxon>
        <taxon>Fungi incertae sedis</taxon>
        <taxon>Zoopagomycota</taxon>
        <taxon>Kickxellomycotina</taxon>
        <taxon>Kickxellomycetes</taxon>
        <taxon>Kickxellales</taxon>
        <taxon>Kickxellaceae</taxon>
        <taxon>Linderina</taxon>
    </lineage>
</organism>
<gene>
    <name evidence="1" type="ORF">FBU59_006317</name>
</gene>
<accession>A0ACC1J091</accession>
<proteinExistence type="predicted"/>
<feature type="non-terminal residue" evidence="1">
    <location>
        <position position="1"/>
    </location>
</feature>
<protein>
    <submittedName>
        <fullName evidence="1">Uncharacterized protein</fullName>
    </submittedName>
</protein>
<reference evidence="1" key="1">
    <citation type="submission" date="2022-07" db="EMBL/GenBank/DDBJ databases">
        <title>Phylogenomic reconstructions and comparative analyses of Kickxellomycotina fungi.</title>
        <authorList>
            <person name="Reynolds N.K."/>
            <person name="Stajich J.E."/>
            <person name="Barry K."/>
            <person name="Grigoriev I.V."/>
            <person name="Crous P."/>
            <person name="Smith M.E."/>
        </authorList>
    </citation>
    <scope>NUCLEOTIDE SEQUENCE</scope>
    <source>
        <strain evidence="1">NRRL 5244</strain>
    </source>
</reference>
<keyword evidence="2" id="KW-1185">Reference proteome</keyword>
<evidence type="ECO:0000313" key="2">
    <source>
        <dbReference type="Proteomes" id="UP001150603"/>
    </source>
</evidence>
<evidence type="ECO:0000313" key="1">
    <source>
        <dbReference type="EMBL" id="KAJ1932590.1"/>
    </source>
</evidence>
<comment type="caution">
    <text evidence="1">The sequence shown here is derived from an EMBL/GenBank/DDBJ whole genome shotgun (WGS) entry which is preliminary data.</text>
</comment>